<sequence>MKNTISFVSCEGTFQIVVAQNGTNVNNLGKTGETQGSDEELIIDSGIESVGNSVIMYLVWEKASSTGPRPPWTRVSWAKTTDGVTLQVFYLYRVELFGEAPSLSISCGQYFMGHVTHAISESG</sequence>
<organism evidence="1 2">
    <name type="scientific">Caerostris darwini</name>
    <dbReference type="NCBI Taxonomy" id="1538125"/>
    <lineage>
        <taxon>Eukaryota</taxon>
        <taxon>Metazoa</taxon>
        <taxon>Ecdysozoa</taxon>
        <taxon>Arthropoda</taxon>
        <taxon>Chelicerata</taxon>
        <taxon>Arachnida</taxon>
        <taxon>Araneae</taxon>
        <taxon>Araneomorphae</taxon>
        <taxon>Entelegynae</taxon>
        <taxon>Araneoidea</taxon>
        <taxon>Araneidae</taxon>
        <taxon>Caerostris</taxon>
    </lineage>
</organism>
<dbReference type="AlphaFoldDB" id="A0AAV4NNC8"/>
<keyword evidence="2" id="KW-1185">Reference proteome</keyword>
<evidence type="ECO:0000313" key="1">
    <source>
        <dbReference type="EMBL" id="GIX85431.1"/>
    </source>
</evidence>
<proteinExistence type="predicted"/>
<protein>
    <submittedName>
        <fullName evidence="1">Uncharacterized protein</fullName>
    </submittedName>
</protein>
<dbReference type="EMBL" id="BPLQ01001789">
    <property type="protein sequence ID" value="GIX85431.1"/>
    <property type="molecule type" value="Genomic_DNA"/>
</dbReference>
<comment type="caution">
    <text evidence="1">The sequence shown here is derived from an EMBL/GenBank/DDBJ whole genome shotgun (WGS) entry which is preliminary data.</text>
</comment>
<reference evidence="1 2" key="1">
    <citation type="submission" date="2021-06" db="EMBL/GenBank/DDBJ databases">
        <title>Caerostris darwini draft genome.</title>
        <authorList>
            <person name="Kono N."/>
            <person name="Arakawa K."/>
        </authorList>
    </citation>
    <scope>NUCLEOTIDE SEQUENCE [LARGE SCALE GENOMIC DNA]</scope>
</reference>
<gene>
    <name evidence="1" type="ORF">CDAR_370281</name>
</gene>
<accession>A0AAV4NNC8</accession>
<evidence type="ECO:0000313" key="2">
    <source>
        <dbReference type="Proteomes" id="UP001054837"/>
    </source>
</evidence>
<name>A0AAV4NNC8_9ARAC</name>
<dbReference type="Proteomes" id="UP001054837">
    <property type="component" value="Unassembled WGS sequence"/>
</dbReference>